<accession>A0ABP9WYV0</accession>
<dbReference type="PANTHER" id="PTHR12526">
    <property type="entry name" value="GLYCOSYLTRANSFERASE"/>
    <property type="match status" value="1"/>
</dbReference>
<keyword evidence="3" id="KW-1185">Reference proteome</keyword>
<dbReference type="SUPFAM" id="SSF53756">
    <property type="entry name" value="UDP-Glycosyltransferase/glycogen phosphorylase"/>
    <property type="match status" value="1"/>
</dbReference>
<dbReference type="Pfam" id="PF13439">
    <property type="entry name" value="Glyco_transf_4"/>
    <property type="match status" value="1"/>
</dbReference>
<dbReference type="Pfam" id="PF13692">
    <property type="entry name" value="Glyco_trans_1_4"/>
    <property type="match status" value="1"/>
</dbReference>
<comment type="caution">
    <text evidence="2">The sequence shown here is derived from an EMBL/GenBank/DDBJ whole genome shotgun (WGS) entry which is preliminary data.</text>
</comment>
<dbReference type="PANTHER" id="PTHR12526:SF600">
    <property type="entry name" value="GLYCOSYL TRANSFERASE GROUP 1"/>
    <property type="match status" value="1"/>
</dbReference>
<feature type="domain" description="Glycosyltransferase subfamily 4-like N-terminal" evidence="1">
    <location>
        <begin position="17"/>
        <end position="165"/>
    </location>
</feature>
<name>A0ABP9WYV0_9CHLR</name>
<gene>
    <name evidence="2" type="primary">mshA_13</name>
    <name evidence="2" type="ORF">Hgul01_02162</name>
</gene>
<sequence length="390" mass="43423">MKVLYIASGIRVPGAFGGAIHTTEVAQGLAQLGVEMHVVTRPAQGQRRKPWQLPKRQIGAITWYEADLPKPLSLLGYAAIARLVRELRPDAVMERYYNFAGAGILAAARQGIPTLLEVNALIVDPPQVRKRQLDDALAWLLPGKHGPLRRWAAWQCRHSTKIVTPLHTTVPPEIERSRIVELPWGANVQAFSPQTQAPAQPVFVFLGSFRHWHGVTDFIRAAIRLIQQGSPARFLLIGSGPEQAEAQRLAAPYAERFEWAGAVAHEQVPALLARASVGVAPFNPARHPALQAAGFFWSPLKIYEYMAAGLPVVTANIPPLDTIIRPRQEGELFEAGNINDLARVMQLVANDPQRQQWGLNARQRVVEHYSWEQHCQTLHQLLQTMIKEQP</sequence>
<evidence type="ECO:0000259" key="1">
    <source>
        <dbReference type="Pfam" id="PF13439"/>
    </source>
</evidence>
<dbReference type="CDD" id="cd03801">
    <property type="entry name" value="GT4_PimA-like"/>
    <property type="match status" value="1"/>
</dbReference>
<evidence type="ECO:0000313" key="3">
    <source>
        <dbReference type="Proteomes" id="UP001428290"/>
    </source>
</evidence>
<evidence type="ECO:0000313" key="2">
    <source>
        <dbReference type="EMBL" id="GAA5528363.1"/>
    </source>
</evidence>
<protein>
    <submittedName>
        <fullName evidence="2">D-inositol-3-phosphate glycosyltransferase</fullName>
    </submittedName>
</protein>
<dbReference type="RefSeq" id="WP_345721984.1">
    <property type="nucleotide sequence ID" value="NZ_BAABRU010000007.1"/>
</dbReference>
<dbReference type="EMBL" id="BAABRU010000007">
    <property type="protein sequence ID" value="GAA5528363.1"/>
    <property type="molecule type" value="Genomic_DNA"/>
</dbReference>
<proteinExistence type="predicted"/>
<dbReference type="Gene3D" id="3.40.50.2000">
    <property type="entry name" value="Glycogen Phosphorylase B"/>
    <property type="match status" value="2"/>
</dbReference>
<dbReference type="InterPro" id="IPR028098">
    <property type="entry name" value="Glyco_trans_4-like_N"/>
</dbReference>
<reference evidence="2 3" key="1">
    <citation type="submission" date="2024-02" db="EMBL/GenBank/DDBJ databases">
        <title>Herpetosiphon gulosus NBRC 112829.</title>
        <authorList>
            <person name="Ichikawa N."/>
            <person name="Katano-Makiyama Y."/>
            <person name="Hidaka K."/>
        </authorList>
    </citation>
    <scope>NUCLEOTIDE SEQUENCE [LARGE SCALE GENOMIC DNA]</scope>
    <source>
        <strain evidence="2 3">NBRC 112829</strain>
    </source>
</reference>
<organism evidence="2 3">
    <name type="scientific">Herpetosiphon gulosus</name>
    <dbReference type="NCBI Taxonomy" id="1973496"/>
    <lineage>
        <taxon>Bacteria</taxon>
        <taxon>Bacillati</taxon>
        <taxon>Chloroflexota</taxon>
        <taxon>Chloroflexia</taxon>
        <taxon>Herpetosiphonales</taxon>
        <taxon>Herpetosiphonaceae</taxon>
        <taxon>Herpetosiphon</taxon>
    </lineage>
</organism>
<dbReference type="Proteomes" id="UP001428290">
    <property type="component" value="Unassembled WGS sequence"/>
</dbReference>